<dbReference type="CDD" id="cd08417">
    <property type="entry name" value="PBP2_Nitroaromatics_like"/>
    <property type="match status" value="1"/>
</dbReference>
<evidence type="ECO:0000256" key="6">
    <source>
        <dbReference type="ARBA" id="ARBA00023163"/>
    </source>
</evidence>
<dbReference type="InterPro" id="IPR036390">
    <property type="entry name" value="WH_DNA-bd_sf"/>
</dbReference>
<keyword evidence="3" id="KW-0678">Repressor</keyword>
<name>A0A285NFJ6_9HYPH</name>
<evidence type="ECO:0000256" key="2">
    <source>
        <dbReference type="ARBA" id="ARBA00022458"/>
    </source>
</evidence>
<feature type="domain" description="HTH lysR-type" evidence="8">
    <location>
        <begin position="9"/>
        <end position="66"/>
    </location>
</feature>
<feature type="region of interest" description="Disordered" evidence="7">
    <location>
        <begin position="309"/>
        <end position="338"/>
    </location>
</feature>
<dbReference type="Proteomes" id="UP000219439">
    <property type="component" value="Unassembled WGS sequence"/>
</dbReference>
<keyword evidence="4" id="KW-0805">Transcription regulation</keyword>
<comment type="similarity">
    <text evidence="1">Belongs to the LysR transcriptional regulatory family.</text>
</comment>
<keyword evidence="2" id="KW-0536">Nodulation</keyword>
<keyword evidence="10" id="KW-1185">Reference proteome</keyword>
<dbReference type="GO" id="GO:0003700">
    <property type="term" value="F:DNA-binding transcription factor activity"/>
    <property type="evidence" value="ECO:0007669"/>
    <property type="project" value="InterPro"/>
</dbReference>
<evidence type="ECO:0000256" key="3">
    <source>
        <dbReference type="ARBA" id="ARBA00022491"/>
    </source>
</evidence>
<protein>
    <submittedName>
        <fullName evidence="9">DNA-binding transcriptional regulator, LysR family</fullName>
    </submittedName>
</protein>
<evidence type="ECO:0000313" key="10">
    <source>
        <dbReference type="Proteomes" id="UP000219439"/>
    </source>
</evidence>
<dbReference type="InterPro" id="IPR005119">
    <property type="entry name" value="LysR_subst-bd"/>
</dbReference>
<accession>A0A285NFJ6</accession>
<dbReference type="PROSITE" id="PS50931">
    <property type="entry name" value="HTH_LYSR"/>
    <property type="match status" value="1"/>
</dbReference>
<keyword evidence="6" id="KW-0804">Transcription</keyword>
<dbReference type="PANTHER" id="PTHR30118:SF6">
    <property type="entry name" value="HTH-TYPE TRANSCRIPTIONAL REGULATOR LEUO"/>
    <property type="match status" value="1"/>
</dbReference>
<evidence type="ECO:0000313" key="9">
    <source>
        <dbReference type="EMBL" id="SNZ06431.1"/>
    </source>
</evidence>
<evidence type="ECO:0000256" key="7">
    <source>
        <dbReference type="SAM" id="MobiDB-lite"/>
    </source>
</evidence>
<dbReference type="Pfam" id="PF00126">
    <property type="entry name" value="HTH_1"/>
    <property type="match status" value="1"/>
</dbReference>
<dbReference type="CDD" id="cd00090">
    <property type="entry name" value="HTH_ARSR"/>
    <property type="match status" value="1"/>
</dbReference>
<evidence type="ECO:0000259" key="8">
    <source>
        <dbReference type="PROSITE" id="PS50931"/>
    </source>
</evidence>
<gene>
    <name evidence="9" type="ORF">SAMN06265368_0417</name>
</gene>
<dbReference type="EMBL" id="OBEL01000001">
    <property type="protein sequence ID" value="SNZ06431.1"/>
    <property type="molecule type" value="Genomic_DNA"/>
</dbReference>
<keyword evidence="5 9" id="KW-0238">DNA-binding</keyword>
<dbReference type="SUPFAM" id="SSF46785">
    <property type="entry name" value="Winged helix' DNA-binding domain"/>
    <property type="match status" value="1"/>
</dbReference>
<dbReference type="InterPro" id="IPR011991">
    <property type="entry name" value="ArsR-like_HTH"/>
</dbReference>
<dbReference type="OrthoDB" id="8455878at2"/>
<dbReference type="InterPro" id="IPR037402">
    <property type="entry name" value="YidZ_PBP2"/>
</dbReference>
<dbReference type="PANTHER" id="PTHR30118">
    <property type="entry name" value="HTH-TYPE TRANSCRIPTIONAL REGULATOR LEUO-RELATED"/>
    <property type="match status" value="1"/>
</dbReference>
<dbReference type="Gene3D" id="1.10.10.10">
    <property type="entry name" value="Winged helix-like DNA-binding domain superfamily/Winged helix DNA-binding domain"/>
    <property type="match status" value="1"/>
</dbReference>
<dbReference type="Gene3D" id="3.40.190.10">
    <property type="entry name" value="Periplasmic binding protein-like II"/>
    <property type="match status" value="2"/>
</dbReference>
<proteinExistence type="inferred from homology"/>
<reference evidence="9 10" key="1">
    <citation type="submission" date="2017-09" db="EMBL/GenBank/DDBJ databases">
        <authorList>
            <person name="Ehlers B."/>
            <person name="Leendertz F.H."/>
        </authorList>
    </citation>
    <scope>NUCLEOTIDE SEQUENCE [LARGE SCALE GENOMIC DNA]</scope>
    <source>
        <strain evidence="9 10">DSM 18289</strain>
    </source>
</reference>
<evidence type="ECO:0000256" key="1">
    <source>
        <dbReference type="ARBA" id="ARBA00009437"/>
    </source>
</evidence>
<organism evidence="9 10">
    <name type="scientific">Cohaesibacter gelatinilyticus</name>
    <dbReference type="NCBI Taxonomy" id="372072"/>
    <lineage>
        <taxon>Bacteria</taxon>
        <taxon>Pseudomonadati</taxon>
        <taxon>Pseudomonadota</taxon>
        <taxon>Alphaproteobacteria</taxon>
        <taxon>Hyphomicrobiales</taxon>
        <taxon>Cohaesibacteraceae</taxon>
    </lineage>
</organism>
<evidence type="ECO:0000256" key="5">
    <source>
        <dbReference type="ARBA" id="ARBA00023125"/>
    </source>
</evidence>
<dbReference type="AlphaFoldDB" id="A0A285NFJ6"/>
<dbReference type="InterPro" id="IPR050389">
    <property type="entry name" value="LysR-type_TF"/>
</dbReference>
<dbReference type="Pfam" id="PF03466">
    <property type="entry name" value="LysR_substrate"/>
    <property type="match status" value="1"/>
</dbReference>
<sequence length="338" mass="37937">MQNFDHLSLDGRSLHMLKLIHEHRSVTVAARQMGVNQSTVSHSLERLRGLLGDPLFLKVGRAMVPTERMDGMIDEVSHVLASLQSLHDKSSFDPSLSNHRFAVMGNDFEHDMFVPSIYQALREQAPNATMRTHVFQEFSLDCLKEGMADIALCPLKDYESPDIVATTITTDRMVTFYDPTMREAPKDVHEYADGHHGILALSNDETTAIDITLRKEGLERHVSYCAPSFGSVANVARGTDMLATAPSRLAYTVFRDFDWVEVPIALTPMDFHMVWHVRNRHSPRHRWFRELVKQVAKDLPCCYKQPVTQSGKDGRACGAETGNGSPSMSGKSARLEIT</sequence>
<dbReference type="GO" id="GO:0003677">
    <property type="term" value="F:DNA binding"/>
    <property type="evidence" value="ECO:0007669"/>
    <property type="project" value="UniProtKB-KW"/>
</dbReference>
<dbReference type="InterPro" id="IPR036388">
    <property type="entry name" value="WH-like_DNA-bd_sf"/>
</dbReference>
<evidence type="ECO:0000256" key="4">
    <source>
        <dbReference type="ARBA" id="ARBA00023015"/>
    </source>
</evidence>
<dbReference type="InterPro" id="IPR000847">
    <property type="entry name" value="LysR_HTH_N"/>
</dbReference>
<dbReference type="SUPFAM" id="SSF53850">
    <property type="entry name" value="Periplasmic binding protein-like II"/>
    <property type="match status" value="1"/>
</dbReference>